<evidence type="ECO:0000313" key="2">
    <source>
        <dbReference type="EMBL" id="RRD05756.1"/>
    </source>
</evidence>
<keyword evidence="1" id="KW-0472">Membrane</keyword>
<reference evidence="2 3" key="1">
    <citation type="submission" date="2018-11" db="EMBL/GenBank/DDBJ databases">
        <title>Genomes From Bacteria Associated with the Canine Oral Cavity: a Test Case for Automated Genome-Based Taxonomic Assignment.</title>
        <authorList>
            <person name="Coil D.A."/>
            <person name="Jospin G."/>
            <person name="Darling A.E."/>
            <person name="Wallis C."/>
            <person name="Davis I.J."/>
            <person name="Harris S."/>
            <person name="Eisen J.A."/>
            <person name="Holcombe L.J."/>
            <person name="O'Flynn C."/>
        </authorList>
    </citation>
    <scope>NUCLEOTIDE SEQUENCE [LARGE SCALE GENOMIC DNA]</scope>
    <source>
        <strain evidence="2 3">OH887_COT-365</strain>
    </source>
</reference>
<proteinExistence type="predicted"/>
<accession>A0A3P1TA73</accession>
<dbReference type="Proteomes" id="UP000280819">
    <property type="component" value="Unassembled WGS sequence"/>
</dbReference>
<gene>
    <name evidence="2" type="ORF">EII34_05995</name>
</gene>
<dbReference type="RefSeq" id="WP_124843928.1">
    <property type="nucleotide sequence ID" value="NZ_RQZG01000005.1"/>
</dbReference>
<organism evidence="2 3">
    <name type="scientific">Arachnia propionica</name>
    <dbReference type="NCBI Taxonomy" id="1750"/>
    <lineage>
        <taxon>Bacteria</taxon>
        <taxon>Bacillati</taxon>
        <taxon>Actinomycetota</taxon>
        <taxon>Actinomycetes</taxon>
        <taxon>Propionibacteriales</taxon>
        <taxon>Propionibacteriaceae</taxon>
        <taxon>Arachnia</taxon>
    </lineage>
</organism>
<name>A0A3P1TA73_9ACTN</name>
<dbReference type="EMBL" id="RQZG01000005">
    <property type="protein sequence ID" value="RRD05756.1"/>
    <property type="molecule type" value="Genomic_DNA"/>
</dbReference>
<evidence type="ECO:0008006" key="4">
    <source>
        <dbReference type="Google" id="ProtNLM"/>
    </source>
</evidence>
<keyword evidence="1" id="KW-1133">Transmembrane helix</keyword>
<dbReference type="InterPro" id="IPR015943">
    <property type="entry name" value="WD40/YVTN_repeat-like_dom_sf"/>
</dbReference>
<dbReference type="OrthoDB" id="3719819at2"/>
<dbReference type="AlphaFoldDB" id="A0A3P1TA73"/>
<keyword evidence="1" id="KW-0812">Transmembrane</keyword>
<evidence type="ECO:0000256" key="1">
    <source>
        <dbReference type="SAM" id="Phobius"/>
    </source>
</evidence>
<dbReference type="Gene3D" id="2.130.10.10">
    <property type="entry name" value="YVTN repeat-like/Quinoprotein amine dehydrogenase"/>
    <property type="match status" value="1"/>
</dbReference>
<feature type="transmembrane region" description="Helical" evidence="1">
    <location>
        <begin position="17"/>
        <end position="38"/>
    </location>
</feature>
<evidence type="ECO:0000313" key="3">
    <source>
        <dbReference type="Proteomes" id="UP000280819"/>
    </source>
</evidence>
<dbReference type="InterPro" id="IPR011047">
    <property type="entry name" value="Quinoprotein_ADH-like_sf"/>
</dbReference>
<sequence length="434" mass="47708">MTRTGSAQVLEPRRAPVVLLALATVVVIALVVGGIWWFGRASSTRPDGHAPLKGLEQAPKVAWSIPQGEGEMWAATTAGVLMLPIDLEVSQKVRLHDWEDGRARWEVDLAAEFDGFQRVRVQPHFRDGHIGLLLEAEDREPGLVVLRTRDGAVERSLPVPPGEYHELDSGAVYRLLSSETEGLVARYTSLENFQVEWETTTSLDFGGAEILLQERESRVELCVVPDPNRHVLAGCHESLEIATGRQAAWLSRGESFHRFGDIVVVANPVTGTVRGLVNGQEGWSREAPWVMLWAVQDFLLGISDEGLFRLDPRTGEETWRSDLGESQPFIETAGDTVILVEHLQGLSTAVLDTRTGTFRLQEHSSPASGFHELTEKGWVISIQASDGVEGVVLGALEPGRADPVWETTFPEYFWASNSHGHLLLQGGDTLAVAR</sequence>
<dbReference type="SUPFAM" id="SSF50998">
    <property type="entry name" value="Quinoprotein alcohol dehydrogenase-like"/>
    <property type="match status" value="1"/>
</dbReference>
<comment type="caution">
    <text evidence="2">The sequence shown here is derived from an EMBL/GenBank/DDBJ whole genome shotgun (WGS) entry which is preliminary data.</text>
</comment>
<protein>
    <recommendedName>
        <fullName evidence="4">PQQ-binding-like beta-propeller repeat protein</fullName>
    </recommendedName>
</protein>